<dbReference type="Pfam" id="PF05699">
    <property type="entry name" value="Dimer_Tnp_hAT"/>
    <property type="match status" value="1"/>
</dbReference>
<evidence type="ECO:0000313" key="6">
    <source>
        <dbReference type="Proteomes" id="UP000283210"/>
    </source>
</evidence>
<accession>A0A3S2PND3</accession>
<dbReference type="PANTHER" id="PTHR45749">
    <property type="match status" value="1"/>
</dbReference>
<dbReference type="InterPro" id="IPR012337">
    <property type="entry name" value="RNaseH-like_sf"/>
</dbReference>
<dbReference type="GO" id="GO:0046983">
    <property type="term" value="F:protein dimerization activity"/>
    <property type="evidence" value="ECO:0007669"/>
    <property type="project" value="InterPro"/>
</dbReference>
<name>A0A3S2PND3_ORYJA</name>
<evidence type="ECO:0000259" key="3">
    <source>
        <dbReference type="Pfam" id="PF05699"/>
    </source>
</evidence>
<sequence length="874" mass="98258">MNALEDDDAMFLADMLLDECKAAKVPETEPSACTWTEQDEEGNPLPKRRRTLENRKRASPKGALKPSLQPQQQAQASAGEPLSESAATEESASRVAKSNSPGGEMQIQIVAVEGGVNVNRLDYAAHQAEEPSTASADAREAVTAIPRDPADWPANLTDSDRMELVRRGPYEIQSGFNFPKNQDGRSCHHHYFFRKLANGERIKRTWLMYSPKRDSLFCFCCKLFSQKSFKLRTGGGMTDWKNCTDILKMHQNSAEHTKNMCSWKDLETSVTKGQTLDKAELALIITETRRWREVLTRLAAIIQSLAERNLSLRGSTDRLNEADNGNFLKEVEFMAQFDPVLKEHMALVEGGADHSSYLGESIQNELIDCISDRILKSILSEISKSKYFSIILDCTPDLSHREQISLIIRIVALDGTPQIKEHFLGFLEAEETSEEGLSTLIFKKLREFNIPFYNCRGQAYDDGTNTMGKNQGVQARLRQINPRALYVPSIAHTVKLVVSDAARSSADAEAYFGYLQKLFNFFAASSPRWAILKNYVDTDLKLRPETRWETRVGGVAAVRFQAAKVRDALLELRESAADPGVLVEAQSLAEEVGSYRFSICSVVWYDVLSKIQNVSKLLKSQDVEVDVAVDLLKQAEASLAAYRDEGFAAAQTCAKEMCEEMSEEAALKRKRLRNTREQFSYEALDELLSDAMQKMEASFFNLVVDKAIASLKERAEMMRKVAGKFSVLANFTDLPALELEKQTNVLCRTLTSGDWTDLNSEELLVEMKSFPPRPKTKMTMLEYLAFLEEKRLTEVYPNLWVALRIALTIPITVAAAERTFSKQKLLKTYLRSAMSQEHLNGLAIISINRDVAGEISYDETIDAFAARKARSLRF</sequence>
<feature type="domain" description="HAT C-terminal dimerisation" evidence="3">
    <location>
        <begin position="766"/>
        <end position="850"/>
    </location>
</feature>
<evidence type="ECO:0000313" key="5">
    <source>
        <dbReference type="EMBL" id="RVE71391.1"/>
    </source>
</evidence>
<evidence type="ECO:0000256" key="1">
    <source>
        <dbReference type="SAM" id="Coils"/>
    </source>
</evidence>
<gene>
    <name evidence="5" type="ORF">OJAV_G00051350</name>
</gene>
<feature type="compositionally biased region" description="Low complexity" evidence="2">
    <location>
        <begin position="63"/>
        <end position="90"/>
    </location>
</feature>
<keyword evidence="1" id="KW-0175">Coiled coil</keyword>
<evidence type="ECO:0000256" key="2">
    <source>
        <dbReference type="SAM" id="MobiDB-lite"/>
    </source>
</evidence>
<feature type="region of interest" description="Disordered" evidence="2">
    <location>
        <begin position="25"/>
        <end position="102"/>
    </location>
</feature>
<proteinExistence type="predicted"/>
<feature type="domain" description="DUF4371" evidence="4">
    <location>
        <begin position="267"/>
        <end position="470"/>
    </location>
</feature>
<feature type="coiled-coil region" evidence="1">
    <location>
        <begin position="625"/>
        <end position="678"/>
    </location>
</feature>
<evidence type="ECO:0000259" key="4">
    <source>
        <dbReference type="Pfam" id="PF14291"/>
    </source>
</evidence>
<dbReference type="InterPro" id="IPR025398">
    <property type="entry name" value="DUF4371"/>
</dbReference>
<organism evidence="5 6">
    <name type="scientific">Oryzias javanicus</name>
    <name type="common">Javanese ricefish</name>
    <name type="synonym">Aplocheilus javanicus</name>
    <dbReference type="NCBI Taxonomy" id="123683"/>
    <lineage>
        <taxon>Eukaryota</taxon>
        <taxon>Metazoa</taxon>
        <taxon>Chordata</taxon>
        <taxon>Craniata</taxon>
        <taxon>Vertebrata</taxon>
        <taxon>Euteleostomi</taxon>
        <taxon>Actinopterygii</taxon>
        <taxon>Neopterygii</taxon>
        <taxon>Teleostei</taxon>
        <taxon>Neoteleostei</taxon>
        <taxon>Acanthomorphata</taxon>
        <taxon>Ovalentaria</taxon>
        <taxon>Atherinomorphae</taxon>
        <taxon>Beloniformes</taxon>
        <taxon>Adrianichthyidae</taxon>
        <taxon>Oryziinae</taxon>
        <taxon>Oryzias</taxon>
    </lineage>
</organism>
<reference evidence="5 6" key="2">
    <citation type="submission" date="2019-01" db="EMBL/GenBank/DDBJ databases">
        <title>A chromosome length genome reference of the Java medaka (oryzias javanicus).</title>
        <authorList>
            <person name="Herpin A."/>
            <person name="Takehana Y."/>
            <person name="Naruse K."/>
            <person name="Ansai S."/>
            <person name="Kawaguchi M."/>
        </authorList>
    </citation>
    <scope>NUCLEOTIDE SEQUENCE [LARGE SCALE GENOMIC DNA]</scope>
    <source>
        <strain evidence="5">RS831</strain>
        <tissue evidence="5">Whole body</tissue>
    </source>
</reference>
<dbReference type="Proteomes" id="UP000283210">
    <property type="component" value="Chromosome 6"/>
</dbReference>
<dbReference type="PANTHER" id="PTHR45749:SF35">
    <property type="entry name" value="AC-LIKE TRANSPOSASE-RELATED"/>
    <property type="match status" value="1"/>
</dbReference>
<reference evidence="5 6" key="1">
    <citation type="submission" date="2018-11" db="EMBL/GenBank/DDBJ databases">
        <authorList>
            <person name="Lopez-Roques C."/>
            <person name="Donnadieu C."/>
            <person name="Bouchez O."/>
            <person name="Klopp C."/>
            <person name="Cabau C."/>
            <person name="Zahm M."/>
        </authorList>
    </citation>
    <scope>NUCLEOTIDE SEQUENCE [LARGE SCALE GENOMIC DNA]</scope>
    <source>
        <strain evidence="5">RS831</strain>
        <tissue evidence="5">Whole body</tissue>
    </source>
</reference>
<dbReference type="EMBL" id="CM012442">
    <property type="protein sequence ID" value="RVE71391.1"/>
    <property type="molecule type" value="Genomic_DNA"/>
</dbReference>
<evidence type="ECO:0008006" key="7">
    <source>
        <dbReference type="Google" id="ProtNLM"/>
    </source>
</evidence>
<dbReference type="SUPFAM" id="SSF53098">
    <property type="entry name" value="Ribonuclease H-like"/>
    <property type="match status" value="1"/>
</dbReference>
<dbReference type="Pfam" id="PF14291">
    <property type="entry name" value="DUF4371"/>
    <property type="match status" value="1"/>
</dbReference>
<dbReference type="OMA" id="THVKYNN"/>
<dbReference type="OrthoDB" id="1750591at2759"/>
<protein>
    <recommendedName>
        <fullName evidence="7">TTF-type domain-containing protein</fullName>
    </recommendedName>
</protein>
<keyword evidence="6" id="KW-1185">Reference proteome</keyword>
<dbReference type="AlphaFoldDB" id="A0A3S2PND3"/>
<dbReference type="InterPro" id="IPR008906">
    <property type="entry name" value="HATC_C_dom"/>
</dbReference>